<dbReference type="PROSITE" id="PS01267">
    <property type="entry name" value="UPF0023"/>
    <property type="match status" value="1"/>
</dbReference>
<evidence type="ECO:0000256" key="8">
    <source>
        <dbReference type="ARBA" id="ARBA00025433"/>
    </source>
</evidence>
<dbReference type="Gene3D" id="3.30.70.240">
    <property type="match status" value="1"/>
</dbReference>
<dbReference type="PANTHER" id="PTHR10927">
    <property type="entry name" value="RIBOSOME MATURATION PROTEIN SBDS"/>
    <property type="match status" value="1"/>
</dbReference>
<name>A0A1B6FM21_9HEMI</name>
<reference evidence="13" key="1">
    <citation type="submission" date="2015-11" db="EMBL/GenBank/DDBJ databases">
        <title>De novo transcriptome assembly of four potential Pierce s Disease insect vectors from Arizona vineyards.</title>
        <authorList>
            <person name="Tassone E.E."/>
        </authorList>
    </citation>
    <scope>NUCLEOTIDE SEQUENCE</scope>
</reference>
<evidence type="ECO:0000259" key="11">
    <source>
        <dbReference type="Pfam" id="PF09377"/>
    </source>
</evidence>
<evidence type="ECO:0000313" key="13">
    <source>
        <dbReference type="EMBL" id="JAS51245.1"/>
    </source>
</evidence>
<keyword evidence="5" id="KW-0963">Cytoplasm</keyword>
<proteinExistence type="inferred from homology"/>
<dbReference type="Gene3D" id="3.30.1250.10">
    <property type="entry name" value="Ribosome maturation protein SBDS, N-terminal domain"/>
    <property type="match status" value="1"/>
</dbReference>
<keyword evidence="6" id="KW-0690">Ribosome biogenesis</keyword>
<evidence type="ECO:0000259" key="10">
    <source>
        <dbReference type="Pfam" id="PF01172"/>
    </source>
</evidence>
<dbReference type="Pfam" id="PF01172">
    <property type="entry name" value="SBDS_N"/>
    <property type="match status" value="1"/>
</dbReference>
<dbReference type="FunFam" id="3.30.1250.10:FF:000001">
    <property type="entry name" value="SBDS, ribosome maturation factor"/>
    <property type="match status" value="1"/>
</dbReference>
<organism evidence="13">
    <name type="scientific">Cuerna arida</name>
    <dbReference type="NCBI Taxonomy" id="1464854"/>
    <lineage>
        <taxon>Eukaryota</taxon>
        <taxon>Metazoa</taxon>
        <taxon>Ecdysozoa</taxon>
        <taxon>Arthropoda</taxon>
        <taxon>Hexapoda</taxon>
        <taxon>Insecta</taxon>
        <taxon>Pterygota</taxon>
        <taxon>Neoptera</taxon>
        <taxon>Paraneoptera</taxon>
        <taxon>Hemiptera</taxon>
        <taxon>Auchenorrhyncha</taxon>
        <taxon>Membracoidea</taxon>
        <taxon>Cicadellidae</taxon>
        <taxon>Cicadellinae</taxon>
        <taxon>Proconiini</taxon>
        <taxon>Cuerna</taxon>
    </lineage>
</organism>
<dbReference type="EMBL" id="GECZ01018524">
    <property type="protein sequence ID" value="JAS51245.1"/>
    <property type="molecule type" value="Transcribed_RNA"/>
</dbReference>
<dbReference type="Pfam" id="PF20268">
    <property type="entry name" value="SBDS_C"/>
    <property type="match status" value="1"/>
</dbReference>
<comment type="subcellular location">
    <subcellularLocation>
        <location evidence="2">Cytoplasm</location>
    </subcellularLocation>
    <subcellularLocation>
        <location evidence="1">Nucleus</location>
    </subcellularLocation>
</comment>
<evidence type="ECO:0000256" key="9">
    <source>
        <dbReference type="ARBA" id="ARBA00049708"/>
    </source>
</evidence>
<dbReference type="InterPro" id="IPR018978">
    <property type="entry name" value="SDO1/SBDS_central"/>
</dbReference>
<evidence type="ECO:0000256" key="5">
    <source>
        <dbReference type="ARBA" id="ARBA00022490"/>
    </source>
</evidence>
<evidence type="ECO:0000256" key="1">
    <source>
        <dbReference type="ARBA" id="ARBA00004123"/>
    </source>
</evidence>
<comment type="function">
    <text evidence="8">Required for the assembly of mature ribosomes and ribosome biogenesis. Together with EFL1, triggers the GTP-dependent release of EIF6 from 60S pre-ribosomes in the cytoplasm, thereby activating ribosomes for translation competence by allowing 80S ribosome assembly and facilitating EIF6 recycling to the nucleus, where it is required for 60S rRNA processing and nuclear export. Required for normal levels of protein synthesis. May play a role in cellular stress resistance. May play a role in cellular response to DNA damage. May play a role in cell proliferation.</text>
</comment>
<dbReference type="FunFam" id="1.10.10.900:FF:000001">
    <property type="entry name" value="SBDS, ribosome maturation factor"/>
    <property type="match status" value="1"/>
</dbReference>
<dbReference type="SUPFAM" id="SSF89895">
    <property type="entry name" value="FYSH domain"/>
    <property type="match status" value="1"/>
</dbReference>
<dbReference type="GO" id="GO:0005634">
    <property type="term" value="C:nucleus"/>
    <property type="evidence" value="ECO:0007669"/>
    <property type="project" value="UniProtKB-SubCell"/>
</dbReference>
<evidence type="ECO:0000259" key="12">
    <source>
        <dbReference type="Pfam" id="PF20268"/>
    </source>
</evidence>
<dbReference type="InterPro" id="IPR018023">
    <property type="entry name" value="Ribosome_mat_SBDS_CS"/>
</dbReference>
<dbReference type="PANTHER" id="PTHR10927:SF1">
    <property type="entry name" value="RIBOSOME MATURATION PROTEIN SBDS"/>
    <property type="match status" value="1"/>
</dbReference>
<dbReference type="AlphaFoldDB" id="A0A1B6FM21"/>
<dbReference type="InterPro" id="IPR036786">
    <property type="entry name" value="Ribosome_mat_SBDS_N_sf"/>
</dbReference>
<keyword evidence="7" id="KW-0539">Nucleus</keyword>
<dbReference type="InterPro" id="IPR002140">
    <property type="entry name" value="Sdo1/SBDS"/>
</dbReference>
<accession>A0A1B6FM21</accession>
<comment type="similarity">
    <text evidence="3">Belongs to the SDO1/SBDS family.</text>
</comment>
<dbReference type="Pfam" id="PF09377">
    <property type="entry name" value="SBDS_domain_II"/>
    <property type="match status" value="1"/>
</dbReference>
<gene>
    <name evidence="13" type="ORF">g.16039</name>
</gene>
<dbReference type="GO" id="GO:0042256">
    <property type="term" value="P:cytosolic ribosome assembly"/>
    <property type="evidence" value="ECO:0007669"/>
    <property type="project" value="InterPro"/>
</dbReference>
<feature type="domain" description="Ribosome maturation protein SDO1/SBDS N-terminal" evidence="10">
    <location>
        <begin position="15"/>
        <end position="102"/>
    </location>
</feature>
<dbReference type="NCBIfam" id="TIGR00291">
    <property type="entry name" value="RNA_SBDS"/>
    <property type="match status" value="1"/>
</dbReference>
<dbReference type="SUPFAM" id="SSF109728">
    <property type="entry name" value="Hypothetical protein AF0491, middle domain"/>
    <property type="match status" value="1"/>
</dbReference>
<protein>
    <recommendedName>
        <fullName evidence="4">Ribosome maturation protein SBDS</fullName>
    </recommendedName>
</protein>
<sequence length="252" mass="28606">MAKIFTPTNQIRLTNVAVVRMKKGGKRFEIACYRNKVVSWRNNVETDIDEVLQTHTVFTNVSKGQVAKKEDLVKAFGKEDQTEICKEILAKGELQVSDKERQTQLDSLFKDIATTVADKCVNPETKRPYPVSIIEKAMKDVHFSVKPNRNAKQQALDVIPQLKATMPLERAQMRLKIVISGKEARKLREKLVKLATKVETEEWNSGELNMVCLADPGNFRELDETVRSETKGHGLLELLNLKEVTEGDELLE</sequence>
<dbReference type="Gene3D" id="1.10.10.900">
    <property type="entry name" value="SBDS protein C-terminal domain, subdomain 1"/>
    <property type="match status" value="1"/>
</dbReference>
<feature type="domain" description="Ribosome maturation protein SDO1/SBDS central" evidence="11">
    <location>
        <begin position="110"/>
        <end position="171"/>
    </location>
</feature>
<dbReference type="InterPro" id="IPR039100">
    <property type="entry name" value="Sdo1/SBDS-like"/>
</dbReference>
<evidence type="ECO:0000256" key="3">
    <source>
        <dbReference type="ARBA" id="ARBA00007433"/>
    </source>
</evidence>
<evidence type="ECO:0000256" key="7">
    <source>
        <dbReference type="ARBA" id="ARBA00023242"/>
    </source>
</evidence>
<evidence type="ECO:0000256" key="2">
    <source>
        <dbReference type="ARBA" id="ARBA00004496"/>
    </source>
</evidence>
<dbReference type="InterPro" id="IPR019783">
    <property type="entry name" value="SDO1/SBDS_N"/>
</dbReference>
<dbReference type="InterPro" id="IPR037188">
    <property type="entry name" value="Sdo1/SBDS_central_sf"/>
</dbReference>
<evidence type="ECO:0000256" key="6">
    <source>
        <dbReference type="ARBA" id="ARBA00022517"/>
    </source>
</evidence>
<feature type="domain" description="Ribosome maturation protein SDO1/SBDS C-terminal" evidence="12">
    <location>
        <begin position="173"/>
        <end position="241"/>
    </location>
</feature>
<dbReference type="GO" id="GO:0005737">
    <property type="term" value="C:cytoplasm"/>
    <property type="evidence" value="ECO:0007669"/>
    <property type="project" value="UniProtKB-SubCell"/>
</dbReference>
<comment type="subunit">
    <text evidence="9">Associates with the 60S ribosomal subunit.</text>
</comment>
<evidence type="ECO:0000256" key="4">
    <source>
        <dbReference type="ARBA" id="ARBA00014814"/>
    </source>
</evidence>
<dbReference type="InterPro" id="IPR046928">
    <property type="entry name" value="SDO1/SBDS_C"/>
</dbReference>